<gene>
    <name evidence="1" type="ORF">UFOVP395_55</name>
</gene>
<name>A0A6J5M5C4_9CAUD</name>
<organism evidence="1">
    <name type="scientific">uncultured Caudovirales phage</name>
    <dbReference type="NCBI Taxonomy" id="2100421"/>
    <lineage>
        <taxon>Viruses</taxon>
        <taxon>Duplodnaviria</taxon>
        <taxon>Heunggongvirae</taxon>
        <taxon>Uroviricota</taxon>
        <taxon>Caudoviricetes</taxon>
        <taxon>Peduoviridae</taxon>
        <taxon>Maltschvirus</taxon>
        <taxon>Maltschvirus maltsch</taxon>
    </lineage>
</organism>
<evidence type="ECO:0008006" key="2">
    <source>
        <dbReference type="Google" id="ProtNLM"/>
    </source>
</evidence>
<accession>A0A6J5M5C4</accession>
<evidence type="ECO:0000313" key="1">
    <source>
        <dbReference type="EMBL" id="CAB4140703.1"/>
    </source>
</evidence>
<dbReference type="EMBL" id="LR796380">
    <property type="protein sequence ID" value="CAB4140703.1"/>
    <property type="molecule type" value="Genomic_DNA"/>
</dbReference>
<proteinExistence type="predicted"/>
<reference evidence="1" key="1">
    <citation type="submission" date="2020-04" db="EMBL/GenBank/DDBJ databases">
        <authorList>
            <person name="Chiriac C."/>
            <person name="Salcher M."/>
            <person name="Ghai R."/>
            <person name="Kavagutti S V."/>
        </authorList>
    </citation>
    <scope>NUCLEOTIDE SEQUENCE</scope>
</reference>
<sequence>MAVPTTRDQFKEYCLRKLGKPVIEINVDDDQVDDRIDEALKYFWDYHFDGSEKIYYKYQVTAQTKIDRYVPMPENVIGVVNLFPIGQGLNTNNLFNIRYQIALNDLYTLTSVSMVPYYMAMQHVQFLEMMLVGQQPIRYNRHMNRLYVDMDWSIINDGDFIIAEAYQIIDPDVFTKAWGDRWLQRYASCLIKQQWGSNLTKFTGMQLPGGVQFNGEKIYNDATQERADLEHEMIFSYSLPATDMIG</sequence>
<protein>
    <recommendedName>
        <fullName evidence="2">Neck protein</fullName>
    </recommendedName>
</protein>